<accession>A0A9P5AL93</accession>
<dbReference type="Proteomes" id="UP000730481">
    <property type="component" value="Unassembled WGS sequence"/>
</dbReference>
<sequence>MSESAQDPSVPFPQPAIPLDMDRLLEGASPEDHSRSRGVIKSGFHWDPSSEITPIGNGFLGCAMRLYVTDSATNFRIDDFWLAMLARLRPEIYKAYPAPENYDIPAVIDPAQLDTQEGVVDLMTRLIQRRFPESVAKVLMPDFSVTTVADFASAALILAGTPYKITIDEPEEEEELPESVEDPKYRDVTLVGTDDDWLELIIKLGAIEDWSPELRDLVG</sequence>
<evidence type="ECO:0000313" key="1">
    <source>
        <dbReference type="EMBL" id="KAF4340821.1"/>
    </source>
</evidence>
<comment type="caution">
    <text evidence="1">The sequence shown here is derived from an EMBL/GenBank/DDBJ whole genome shotgun (WGS) entry which is preliminary data.</text>
</comment>
<evidence type="ECO:0000313" key="2">
    <source>
        <dbReference type="Proteomes" id="UP000730481"/>
    </source>
</evidence>
<reference evidence="1" key="2">
    <citation type="submission" date="2020-02" db="EMBL/GenBank/DDBJ databases">
        <title>Identification and distribution of gene clusters putatively required for synthesis of sphingolipid metabolism inhibitors in phylogenetically diverse species of the filamentous fungus Fusarium.</title>
        <authorList>
            <person name="Kim H.-S."/>
            <person name="Busman M."/>
            <person name="Brown D.W."/>
            <person name="Divon H."/>
            <person name="Uhlig S."/>
            <person name="Proctor R.H."/>
        </authorList>
    </citation>
    <scope>NUCLEOTIDE SEQUENCE</scope>
    <source>
        <strain evidence="1">NRRL 25174</strain>
    </source>
</reference>
<proteinExistence type="predicted"/>
<gene>
    <name evidence="1" type="ORF">FBEOM_5273</name>
</gene>
<name>A0A9P5AL93_9HYPO</name>
<keyword evidence="2" id="KW-1185">Reference proteome</keyword>
<dbReference type="AlphaFoldDB" id="A0A9P5AL93"/>
<dbReference type="EMBL" id="PVQB02000222">
    <property type="protein sequence ID" value="KAF4340821.1"/>
    <property type="molecule type" value="Genomic_DNA"/>
</dbReference>
<dbReference type="OrthoDB" id="9978173at2759"/>
<reference evidence="1" key="1">
    <citation type="journal article" date="2017" name="Mycologia">
        <title>Fusarium algeriense, sp. nov., a novel toxigenic crown rot pathogen of durum wheat from Algeria is nested in the Fusarium burgessii species complex.</title>
        <authorList>
            <person name="Laraba I."/>
            <person name="Keddad A."/>
            <person name="Boureghda H."/>
            <person name="Abdallah N."/>
            <person name="Vaughan M.M."/>
            <person name="Proctor R.H."/>
            <person name="Busman M."/>
            <person name="O'Donnell K."/>
        </authorList>
    </citation>
    <scope>NUCLEOTIDE SEQUENCE</scope>
    <source>
        <strain evidence="1">NRRL 25174</strain>
    </source>
</reference>
<organism evidence="1 2">
    <name type="scientific">Fusarium beomiforme</name>
    <dbReference type="NCBI Taxonomy" id="44412"/>
    <lineage>
        <taxon>Eukaryota</taxon>
        <taxon>Fungi</taxon>
        <taxon>Dikarya</taxon>
        <taxon>Ascomycota</taxon>
        <taxon>Pezizomycotina</taxon>
        <taxon>Sordariomycetes</taxon>
        <taxon>Hypocreomycetidae</taxon>
        <taxon>Hypocreales</taxon>
        <taxon>Nectriaceae</taxon>
        <taxon>Fusarium</taxon>
        <taxon>Fusarium burgessii species complex</taxon>
    </lineage>
</organism>
<protein>
    <submittedName>
        <fullName evidence="1">Uncharacterized protein</fullName>
    </submittedName>
</protein>